<dbReference type="Pfam" id="PF01610">
    <property type="entry name" value="DDE_Tnp_ISL3"/>
    <property type="match status" value="1"/>
</dbReference>
<evidence type="ECO:0000259" key="2">
    <source>
        <dbReference type="Pfam" id="PF13542"/>
    </source>
</evidence>
<feature type="domain" description="Transposase IS204/IS1001/IS1096/IS1165 DDE" evidence="1">
    <location>
        <begin position="158"/>
        <end position="410"/>
    </location>
</feature>
<dbReference type="InterPro" id="IPR002560">
    <property type="entry name" value="Transposase_DDE"/>
</dbReference>
<dbReference type="InterPro" id="IPR047951">
    <property type="entry name" value="Transpos_ISL3"/>
</dbReference>
<gene>
    <name evidence="4" type="ORF">MB27_14265</name>
</gene>
<dbReference type="EMBL" id="JRTT01000014">
    <property type="protein sequence ID" value="KHD76955.1"/>
    <property type="molecule type" value="Genomic_DNA"/>
</dbReference>
<dbReference type="STRING" id="1869.MB27_14265"/>
<dbReference type="RefSeq" id="WP_043524915.1">
    <property type="nucleotide sequence ID" value="NZ_BAABKU010000012.1"/>
</dbReference>
<keyword evidence="5" id="KW-1185">Reference proteome</keyword>
<evidence type="ECO:0000313" key="5">
    <source>
        <dbReference type="Proteomes" id="UP000054537"/>
    </source>
</evidence>
<dbReference type="eggNOG" id="COG3464">
    <property type="taxonomic scope" value="Bacteria"/>
</dbReference>
<feature type="domain" description="Transposase IS204/IS1001/IS1096/IS1165 zinc-finger" evidence="3">
    <location>
        <begin position="42"/>
        <end position="87"/>
    </location>
</feature>
<accession>A0A0A6ULF0</accession>
<comment type="caution">
    <text evidence="4">The sequence shown here is derived from an EMBL/GenBank/DDBJ whole genome shotgun (WGS) entry which is preliminary data.</text>
</comment>
<sequence length="426" mass="47765">MRNARVWARMLGLQKAVVERVDFHEDQDTLVASVRPARGYRRRCGICGCRCPGYDQGAGRRRWRALDLGTLMAYVEADAPRVNCPDHGIVVAAVPWARHHAGHTLGFDQQVAWLATTCAKTAVTQLMRIAWRTVGAVISRVWADTQRQVDLLDGLTRIGIDEISYRKGHKYLTVVVDHDTGRLVWAGPGADKNALAAFFTRLGPDRCVRITHISSDAAGWIREAVAQHCPQAIRCADAFHVVAWATDALDELRRAAWNHARGAARGTSRANNRNHRPTGDTKALEHARWALWKNPEDLTERRHEQISWIAKTHPALYRGWALKEGLRTVFAIAYRSPTEAIEALDRWISWARRCRLAPFVKLARSITRDRDAIIAAITHRLSNALIESTNTKIRLIIRRGFGFRTPTAIIALAMLSLGGHRPSLPA</sequence>
<evidence type="ECO:0000259" key="1">
    <source>
        <dbReference type="Pfam" id="PF01610"/>
    </source>
</evidence>
<evidence type="ECO:0000259" key="3">
    <source>
        <dbReference type="Pfam" id="PF14690"/>
    </source>
</evidence>
<dbReference type="AlphaFoldDB" id="A0A0A6ULF0"/>
<organism evidence="4 5">
    <name type="scientific">Actinoplanes utahensis</name>
    <dbReference type="NCBI Taxonomy" id="1869"/>
    <lineage>
        <taxon>Bacteria</taxon>
        <taxon>Bacillati</taxon>
        <taxon>Actinomycetota</taxon>
        <taxon>Actinomycetes</taxon>
        <taxon>Micromonosporales</taxon>
        <taxon>Micromonosporaceae</taxon>
        <taxon>Actinoplanes</taxon>
    </lineage>
</organism>
<proteinExistence type="predicted"/>
<dbReference type="InterPro" id="IPR032877">
    <property type="entry name" value="Transposase_HTH"/>
</dbReference>
<feature type="domain" description="Transposase IS204/IS1001/IS1096/IS1165 helix-turn-helix" evidence="2">
    <location>
        <begin position="93"/>
        <end position="142"/>
    </location>
</feature>
<dbReference type="PANTHER" id="PTHR33498">
    <property type="entry name" value="TRANSPOSASE FOR INSERTION SEQUENCE ELEMENT IS1557"/>
    <property type="match status" value="1"/>
</dbReference>
<dbReference type="PANTHER" id="PTHR33498:SF1">
    <property type="entry name" value="TRANSPOSASE FOR INSERTION SEQUENCE ELEMENT IS1557"/>
    <property type="match status" value="1"/>
</dbReference>
<name>A0A0A6ULF0_ACTUT</name>
<protein>
    <submittedName>
        <fullName evidence="4">Transposase</fullName>
    </submittedName>
</protein>
<dbReference type="NCBIfam" id="NF033550">
    <property type="entry name" value="transpos_ISL3"/>
    <property type="match status" value="1"/>
</dbReference>
<dbReference type="Proteomes" id="UP000054537">
    <property type="component" value="Unassembled WGS sequence"/>
</dbReference>
<reference evidence="4 5" key="1">
    <citation type="submission" date="2014-10" db="EMBL/GenBank/DDBJ databases">
        <title>Draft genome sequence of Actinoplanes utahensis NRRL 12052.</title>
        <authorList>
            <person name="Velasco-Bucheli B."/>
            <person name="del Cerro C."/>
            <person name="Hormigo D."/>
            <person name="Garcia J.L."/>
            <person name="Acebal C."/>
            <person name="Arroyo M."/>
            <person name="de la Mata I."/>
        </authorList>
    </citation>
    <scope>NUCLEOTIDE SEQUENCE [LARGE SCALE GENOMIC DNA]</scope>
    <source>
        <strain evidence="4 5">NRRL 12052</strain>
    </source>
</reference>
<dbReference type="InterPro" id="IPR029261">
    <property type="entry name" value="Transposase_Znf"/>
</dbReference>
<dbReference type="Pfam" id="PF14690">
    <property type="entry name" value="Zn_ribbon_ISL3"/>
    <property type="match status" value="1"/>
</dbReference>
<dbReference type="Pfam" id="PF13542">
    <property type="entry name" value="HTH_Tnp_ISL3"/>
    <property type="match status" value="1"/>
</dbReference>
<evidence type="ECO:0000313" key="4">
    <source>
        <dbReference type="EMBL" id="KHD76955.1"/>
    </source>
</evidence>
<dbReference type="OrthoDB" id="3238779at2"/>